<evidence type="ECO:0000313" key="2">
    <source>
        <dbReference type="EMBL" id="HDD44304.1"/>
    </source>
</evidence>
<comment type="caution">
    <text evidence="2">The sequence shown here is derived from an EMBL/GenBank/DDBJ whole genome shotgun (WGS) entry which is preliminary data.</text>
</comment>
<gene>
    <name evidence="2" type="ORF">ENG63_05535</name>
</gene>
<feature type="domain" description="DUF2341" evidence="1">
    <location>
        <begin position="1208"/>
        <end position="1290"/>
    </location>
</feature>
<dbReference type="Pfam" id="PF10102">
    <property type="entry name" value="DUF2341"/>
    <property type="match status" value="4"/>
</dbReference>
<sequence length="2316" mass="264444">MAYQAPFGDNLNFDFIKPYSIPNGSNILFNFFDLNEWQYRKKITIQGQSGAGENYQVLLKIGESSGLTNCDFTLEGCSAKFPSDTNDSGDIRFTKSDGFTPLNFWVEKVEGESPYRIVYVWVKITDNLDNDVDIYCYYGNPNAENVSSVTNTFIREIDGLVGSWHCDEGEGSITKDSSGNRGNGTIYGNINWVEGKFGKALKFDGNGDYIKCKHDANLKVISEFSVNKVGSTQQGITTDGIYIYISNSHQIFKYDLNGNHISSSSPITLHFGGLCYHNGYIYAVVSECVSSGTTNKHYVYKYDTNLNKVEEYNIGDYFTICAGAIAYYNGHFYVAESYFDNNHNDKIVKFDESFNYIETITLSHKCNYGIQGIEYLPSENLFQLNCHSTEFCRINTTFNESTLKSRIAPFSLQDLGYLDSSTSIYNDRAEQKIKFVENILISFDDLINSEYSVLAWFNILGGTSTRRFIFESSNSWAISCEISENNKLKYSIETNGTSVIKETEQEPSQNTWHHVAVIFKKDNYSKIYYDNVQLSEDYPTGSLKTIGNLHIGTYRNADDRWFNGIIDEVFIFNKALNSQEISDLYNNYGYTTEYYPRKVLVRKRVDPEPSFKFASNTEELKINIDNWQYRKKITIQGQTGAGNNYQILLKVGENAYSPNCDFHLEGHSAKFPSAKNDSGDLRFISSDESTSLDFWVEKVEGTFPNRTAYCWVKIADNLDNDVDIYCYYGNPNCGNVSNGDKTFLFFDDFEGNSLDLDKWEEIGSGVGNEGSYSVSNSQLHIEISVPDSNWVGYFIKAKDNYNFVNNSLIKYYANQSVHPNTSLGVSTWNAFYARETNQYEWLIRFIGDGTKTNDRENVVDEYEGHGDPPNRHVVNNNDYNGQNLELELWVGDTNKKAWVNGNLWWEEGHNDSCFNTILPKMGGAIHANATSANEINVDYVFIRKCIFPQPSFQSASNEELNINNWQYRKKITIQGQPNAGGNYQVLLKVGESSNSLGCDFHLEGKSANFPNANDNFDDNILNNYLWQKKISGNNVSLEEQNGRIEASVTATSGTNFGYLESKFYLSGDFDIQIDFSNLDLENKDFTFARGLDIYIDSNNYAYCQLQYANSSGRAYHGAIRVNGSETYNDIATDHTSGKFRAIREGQKFTWYIWNGTNWQQVHQRIDFPTKDVSLKICWVYNTNNCGQILVYFDNFRINKGTILKPLSGDIRFTSSDETTNLNFWIEKVEGTFPNRVAHIWVKILDNLDNDIDIYCYYGNPNASNASSGESTFIFFDDFNGTDIDTNKWNFEEGNQGNGNYSVNRSTLTWTHLPFGIKHSHNSLANAALRARYYVSNPTPNGSGLVWDSFSQNKSIFQIWRDNNDLLRLYETDQTVHDVGNNLTSWGILELIKDQNDNIKICLNGIQQNGSYVNTYELDRLRVGNCWESGSYNTADFKFDWILIRKYVEPEPSFKPILNIDNWQYRKKITIQGQSNAGNNYQVLLKVGESAGATECDFHIENHSEKFPTDINDSGDIRFTKSDGTTLLDFWIEKVEGTTPNRIAYAWVKIPESLNNDVDIYCYYGNPNAENVSNGDKTFIFYDDFNYIRNFDSEKWDKKGSGTVNKSYELLFTTSHGGQGLANDGTYFYWGDANTDKIYKIKMSDGTEVDSFNAPPHPAGADWREDHNTLLVSSGSNNTPEVWEIDSTTGEKINEWDFTGEGYNRGALVAYKSENRIYLFTSDTSGNFKIKEYEINDDGSWIAIGIEYSHPSLGTPQGLDYVNGYLYYLYDNGLSKLQLNEDGSITVLDTLSDLVGNEKEGLTYHNGYFYYGDADLKIRKILYQVSLDISSDHVSIYSKNSNYGTNLALRCKWRASSVTLDYPGFGFGNKSTSDIVDDSYNGHGITIGKLHYTNDYLQGRQSNDGTNRAETGNLCSTQNVFHTFEIRRKSSSADFVVDNNTPVSLSNYYPTEDLYIGIGGHHRSGESGQSISDWILIRKYVDPEPSFLSSFPEESLGAVETFSYRDAFTLGYESLETYRDLFIFGIEHLASYRQAFTYGRAELVFETNDIELILPLLLHSTKHMYIYSKAYTDKLIKLGFINHYYSERNIKLGIDREIDTNELITFLPIHRYTQRFGVVSSDRQSTSRNVFLPFRIFDSRKIRLESYQPADYSVLKTRCSISKISELPAIILGGLSSEKNIHLEVIPRFKISDRYIWLNTEIGNYSKRKCYIETYNELDLDSLFIFSGYTKVTNRFAFIEGLKYKTEREIWLENAPYVFMNIEMIYPKPYSLINEDKIKIVALIQSLIKIDKESIKIYLDNNPLNVEIYEKSSYNIK</sequence>
<dbReference type="SUPFAM" id="SSF63825">
    <property type="entry name" value="YWTD domain"/>
    <property type="match status" value="1"/>
</dbReference>
<name>A0A7C0U2J0_DESA2</name>
<dbReference type="SUPFAM" id="SSF101898">
    <property type="entry name" value="NHL repeat"/>
    <property type="match status" value="1"/>
</dbReference>
<feature type="non-terminal residue" evidence="2">
    <location>
        <position position="2316"/>
    </location>
</feature>
<proteinExistence type="predicted"/>
<dbReference type="InterPro" id="IPR015943">
    <property type="entry name" value="WD40/YVTN_repeat-like_dom_sf"/>
</dbReference>
<dbReference type="Pfam" id="PF13385">
    <property type="entry name" value="Laminin_G_3"/>
    <property type="match status" value="1"/>
</dbReference>
<dbReference type="InterPro" id="IPR013320">
    <property type="entry name" value="ConA-like_dom_sf"/>
</dbReference>
<dbReference type="Proteomes" id="UP000886289">
    <property type="component" value="Unassembled WGS sequence"/>
</dbReference>
<feature type="domain" description="DUF2341" evidence="1">
    <location>
        <begin position="87"/>
        <end position="161"/>
    </location>
</feature>
<dbReference type="Gene3D" id="2.60.120.200">
    <property type="match status" value="3"/>
</dbReference>
<evidence type="ECO:0000259" key="1">
    <source>
        <dbReference type="Pfam" id="PF10102"/>
    </source>
</evidence>
<feature type="domain" description="DUF2341" evidence="1">
    <location>
        <begin position="677"/>
        <end position="760"/>
    </location>
</feature>
<dbReference type="EMBL" id="DRBS01000213">
    <property type="protein sequence ID" value="HDD44304.1"/>
    <property type="molecule type" value="Genomic_DNA"/>
</dbReference>
<accession>A0A7C0U2J0</accession>
<protein>
    <submittedName>
        <fullName evidence="2">DUF2341 domain-containing protein</fullName>
    </submittedName>
</protein>
<dbReference type="InterPro" id="IPR018765">
    <property type="entry name" value="DUF2341"/>
</dbReference>
<reference evidence="2" key="1">
    <citation type="journal article" date="2020" name="mSystems">
        <title>Genome- and Community-Level Interaction Insights into Carbon Utilization and Element Cycling Functions of Hydrothermarchaeota in Hydrothermal Sediment.</title>
        <authorList>
            <person name="Zhou Z."/>
            <person name="Liu Y."/>
            <person name="Xu W."/>
            <person name="Pan J."/>
            <person name="Luo Z.H."/>
            <person name="Li M."/>
        </authorList>
    </citation>
    <scope>NUCLEOTIDE SEQUENCE [LARGE SCALE GENOMIC DNA]</scope>
    <source>
        <strain evidence="2">HyVt-233</strain>
    </source>
</reference>
<dbReference type="Gene3D" id="2.130.10.10">
    <property type="entry name" value="YVTN repeat-like/Quinoprotein amine dehydrogenase"/>
    <property type="match status" value="1"/>
</dbReference>
<organism evidence="2">
    <name type="scientific">Desulfofervidus auxilii</name>
    <dbReference type="NCBI Taxonomy" id="1621989"/>
    <lineage>
        <taxon>Bacteria</taxon>
        <taxon>Pseudomonadati</taxon>
        <taxon>Thermodesulfobacteriota</taxon>
        <taxon>Candidatus Desulfofervidia</taxon>
        <taxon>Candidatus Desulfofervidales</taxon>
        <taxon>Candidatus Desulfofervidaceae</taxon>
        <taxon>Candidatus Desulfofervidus</taxon>
    </lineage>
</organism>
<feature type="domain" description="DUF2341" evidence="1">
    <location>
        <begin position="1512"/>
        <end position="1596"/>
    </location>
</feature>
<dbReference type="SUPFAM" id="SSF49899">
    <property type="entry name" value="Concanavalin A-like lectins/glucanases"/>
    <property type="match status" value="2"/>
</dbReference>